<evidence type="ECO:0000313" key="3">
    <source>
        <dbReference type="EMBL" id="PFG74924.1"/>
    </source>
</evidence>
<dbReference type="GO" id="GO:0046872">
    <property type="term" value="F:metal ion binding"/>
    <property type="evidence" value="ECO:0007669"/>
    <property type="project" value="InterPro"/>
</dbReference>
<dbReference type="RefSeq" id="WP_098504277.1">
    <property type="nucleotide sequence ID" value="NZ_PDJQ01000001.1"/>
</dbReference>
<dbReference type="InterPro" id="IPR034660">
    <property type="entry name" value="DinB/YfiT-like"/>
</dbReference>
<name>A0A2A9HFX4_TEPT2</name>
<evidence type="ECO:0000256" key="1">
    <source>
        <dbReference type="SAM" id="Coils"/>
    </source>
</evidence>
<feature type="domain" description="Mycothiol-dependent maleylpyruvate isomerase metal-binding" evidence="2">
    <location>
        <begin position="45"/>
        <end position="141"/>
    </location>
</feature>
<keyword evidence="1" id="KW-0175">Coiled coil</keyword>
<proteinExistence type="predicted"/>
<dbReference type="Gene3D" id="1.20.120.450">
    <property type="entry name" value="dinb family like domain"/>
    <property type="match status" value="1"/>
</dbReference>
<dbReference type="AlphaFoldDB" id="A0A2A9HFX4"/>
<evidence type="ECO:0000259" key="2">
    <source>
        <dbReference type="Pfam" id="PF11716"/>
    </source>
</evidence>
<organism evidence="3 4">
    <name type="scientific">Tepidiforma thermophila (strain KCTC 52669 / CGMCC 1.13589 / G233)</name>
    <dbReference type="NCBI Taxonomy" id="2761530"/>
    <lineage>
        <taxon>Bacteria</taxon>
        <taxon>Bacillati</taxon>
        <taxon>Chloroflexota</taxon>
        <taxon>Tepidiformia</taxon>
        <taxon>Tepidiformales</taxon>
        <taxon>Tepidiformaceae</taxon>
        <taxon>Tepidiforma</taxon>
    </lineage>
</organism>
<protein>
    <submittedName>
        <fullName evidence="3">Mycothiol maleylpyruvate isomerase-like protein</fullName>
    </submittedName>
</protein>
<reference evidence="3 4" key="1">
    <citation type="submission" date="2017-09" db="EMBL/GenBank/DDBJ databases">
        <title>Sequencing the genomes of two abundant thermophiles in Great Basin hot springs: Thermocrinis jamiesonii and novel Chloroflexi Thermoflexus hugenholtzii.</title>
        <authorList>
            <person name="Hedlund B."/>
        </authorList>
    </citation>
    <scope>NUCLEOTIDE SEQUENCE [LARGE SCALE GENOMIC DNA]</scope>
    <source>
        <strain evidence="3 4">G233</strain>
    </source>
</reference>
<dbReference type="GO" id="GO:0016853">
    <property type="term" value="F:isomerase activity"/>
    <property type="evidence" value="ECO:0007669"/>
    <property type="project" value="UniProtKB-KW"/>
</dbReference>
<comment type="caution">
    <text evidence="3">The sequence shown here is derived from an EMBL/GenBank/DDBJ whole genome shotgun (WGS) entry which is preliminary data.</text>
</comment>
<keyword evidence="4" id="KW-1185">Reference proteome</keyword>
<keyword evidence="3" id="KW-0413">Isomerase</keyword>
<keyword evidence="3" id="KW-0670">Pyruvate</keyword>
<dbReference type="SUPFAM" id="SSF109854">
    <property type="entry name" value="DinB/YfiT-like putative metalloenzymes"/>
    <property type="match status" value="1"/>
</dbReference>
<accession>A0A2A9HFX4</accession>
<feature type="coiled-coil region" evidence="1">
    <location>
        <begin position="10"/>
        <end position="37"/>
    </location>
</feature>
<dbReference type="EMBL" id="PDJQ01000001">
    <property type="protein sequence ID" value="PFG74924.1"/>
    <property type="molecule type" value="Genomic_DNA"/>
</dbReference>
<dbReference type="InterPro" id="IPR024344">
    <property type="entry name" value="MDMPI_metal-binding"/>
</dbReference>
<dbReference type="Pfam" id="PF11716">
    <property type="entry name" value="MDMPI_N"/>
    <property type="match status" value="1"/>
</dbReference>
<dbReference type="Proteomes" id="UP000223071">
    <property type="component" value="Unassembled WGS sequence"/>
</dbReference>
<gene>
    <name evidence="3" type="ORF">A9A59_2175</name>
</gene>
<evidence type="ECO:0000313" key="4">
    <source>
        <dbReference type="Proteomes" id="UP000223071"/>
    </source>
</evidence>
<sequence length="177" mass="20687">MSDDDIRTRADERRRLLAELELERNQLIRNVETCRIRDIERPFIGEWSVKDIVGHVASWEAEVVTALRELRAGRRPELYDFNRSRLDAWNQEHVERKRSLDFFSVLQQLKDGRHRLLEELAHIPDEDLVDEGSGYRKLVQAVIDHDREHWHAIAARLAGMEGARRTGAQSIIEEATS</sequence>